<dbReference type="Proteomes" id="UP000481153">
    <property type="component" value="Unassembled WGS sequence"/>
</dbReference>
<organism evidence="7 8">
    <name type="scientific">Aphanomyces euteiches</name>
    <dbReference type="NCBI Taxonomy" id="100861"/>
    <lineage>
        <taxon>Eukaryota</taxon>
        <taxon>Sar</taxon>
        <taxon>Stramenopiles</taxon>
        <taxon>Oomycota</taxon>
        <taxon>Saprolegniomycetes</taxon>
        <taxon>Saprolegniales</taxon>
        <taxon>Verrucalvaceae</taxon>
        <taxon>Aphanomyces</taxon>
    </lineage>
</organism>
<feature type="transmembrane region" description="Helical" evidence="5">
    <location>
        <begin position="366"/>
        <end position="387"/>
    </location>
</feature>
<comment type="caution">
    <text evidence="7">The sequence shown here is derived from an EMBL/GenBank/DDBJ whole genome shotgun (WGS) entry which is preliminary data.</text>
</comment>
<feature type="transmembrane region" description="Helical" evidence="5">
    <location>
        <begin position="87"/>
        <end position="107"/>
    </location>
</feature>
<feature type="transmembrane region" description="Helical" evidence="5">
    <location>
        <begin position="119"/>
        <end position="139"/>
    </location>
</feature>
<dbReference type="EMBL" id="VJMJ01000300">
    <property type="protein sequence ID" value="KAF0723623.1"/>
    <property type="molecule type" value="Genomic_DNA"/>
</dbReference>
<feature type="transmembrane region" description="Helical" evidence="5">
    <location>
        <begin position="424"/>
        <end position="441"/>
    </location>
</feature>
<dbReference type="VEuPathDB" id="FungiDB:AeMF1_006419"/>
<feature type="transmembrane region" description="Helical" evidence="5">
    <location>
        <begin position="223"/>
        <end position="252"/>
    </location>
</feature>
<evidence type="ECO:0000256" key="4">
    <source>
        <dbReference type="ARBA" id="ARBA00023136"/>
    </source>
</evidence>
<name>A0A6G0W8X5_9STRA</name>
<feature type="transmembrane region" description="Helical" evidence="5">
    <location>
        <begin position="38"/>
        <end position="66"/>
    </location>
</feature>
<protein>
    <recommendedName>
        <fullName evidence="6">Amino acid transporter transmembrane domain-containing protein</fullName>
    </recommendedName>
</protein>
<evidence type="ECO:0000256" key="2">
    <source>
        <dbReference type="ARBA" id="ARBA00022692"/>
    </source>
</evidence>
<keyword evidence="3 5" id="KW-1133">Transmembrane helix</keyword>
<feature type="transmembrane region" description="Helical" evidence="5">
    <location>
        <begin position="393"/>
        <end position="412"/>
    </location>
</feature>
<keyword evidence="4 5" id="KW-0472">Membrane</keyword>
<dbReference type="Pfam" id="PF01490">
    <property type="entry name" value="Aa_trans"/>
    <property type="match status" value="1"/>
</dbReference>
<feature type="transmembrane region" description="Helical" evidence="5">
    <location>
        <begin position="146"/>
        <end position="167"/>
    </location>
</feature>
<sequence>MGKPFLTVEDLKLTFSLFCYIYGIGTLSMPKNYARAGFLWATIALLFMAAANIYATLCISKILLVAPKRVRTFADLGEFCMGKFGRWSIFITQMLTCFLGPIVYLVLGGSILEIIFPNSYGEVTWIILMGFSLLPVALIPTMKEGAFAAAAGALGTILADGIALYLLVSNMTPIPDGLKTPKPDVHFGDVASVFGSLAFAYSPGIVIPALQREHSEPSRMPRVILVTLGIISVLFLTVAITGVSFVGCQIPGNLLFSVAGAPTALGFTANRGGVILACLFMQLHITIAYAVTSNPMFHMLEQIIFGLHKQPAITDEEGGAFGAITTPQDNATTEKGIEQVDSVIVNEDHERDAQTYRQPGVYPKIAAMRIVVVAASVTLACVWKNHMSDVLDFTGASCIALCCMILPIVFYLKVFGRTNKVGKLEWVFAVVVVLITIFLGVHETYQSAKPLFNPQPAAANAGSWDAVKFAYCPAGSSYQRMVYTNVSFHANYTGPVGL</sequence>
<dbReference type="PANTHER" id="PTHR22950:SF349">
    <property type="entry name" value="AMINO ACID TRANSPORTER TRANSMEMBRANE DOMAIN-CONTAINING PROTEIN"/>
    <property type="match status" value="1"/>
</dbReference>
<keyword evidence="2 5" id="KW-0812">Transmembrane</keyword>
<reference evidence="7 8" key="1">
    <citation type="submission" date="2019-07" db="EMBL/GenBank/DDBJ databases">
        <title>Genomics analysis of Aphanomyces spp. identifies a new class of oomycete effector associated with host adaptation.</title>
        <authorList>
            <person name="Gaulin E."/>
        </authorList>
    </citation>
    <scope>NUCLEOTIDE SEQUENCE [LARGE SCALE GENOMIC DNA]</scope>
    <source>
        <strain evidence="7 8">ATCC 201684</strain>
    </source>
</reference>
<proteinExistence type="predicted"/>
<dbReference type="InterPro" id="IPR013057">
    <property type="entry name" value="AA_transpt_TM"/>
</dbReference>
<dbReference type="GO" id="GO:0005774">
    <property type="term" value="C:vacuolar membrane"/>
    <property type="evidence" value="ECO:0007669"/>
    <property type="project" value="TreeGrafter"/>
</dbReference>
<feature type="transmembrane region" description="Helical" evidence="5">
    <location>
        <begin position="187"/>
        <end position="211"/>
    </location>
</feature>
<feature type="domain" description="Amino acid transporter transmembrane" evidence="6">
    <location>
        <begin position="12"/>
        <end position="440"/>
    </location>
</feature>
<comment type="subcellular location">
    <subcellularLocation>
        <location evidence="1">Membrane</location>
        <topology evidence="1">Multi-pass membrane protein</topology>
    </subcellularLocation>
</comment>
<gene>
    <name evidence="7" type="ORF">Ae201684_017526</name>
</gene>
<evidence type="ECO:0000313" key="7">
    <source>
        <dbReference type="EMBL" id="KAF0723623.1"/>
    </source>
</evidence>
<evidence type="ECO:0000259" key="6">
    <source>
        <dbReference type="Pfam" id="PF01490"/>
    </source>
</evidence>
<feature type="transmembrane region" description="Helical" evidence="5">
    <location>
        <begin position="272"/>
        <end position="291"/>
    </location>
</feature>
<evidence type="ECO:0000313" key="8">
    <source>
        <dbReference type="Proteomes" id="UP000481153"/>
    </source>
</evidence>
<dbReference type="PANTHER" id="PTHR22950">
    <property type="entry name" value="AMINO ACID TRANSPORTER"/>
    <property type="match status" value="1"/>
</dbReference>
<evidence type="ECO:0000256" key="3">
    <source>
        <dbReference type="ARBA" id="ARBA00022989"/>
    </source>
</evidence>
<keyword evidence="8" id="KW-1185">Reference proteome</keyword>
<evidence type="ECO:0000256" key="1">
    <source>
        <dbReference type="ARBA" id="ARBA00004141"/>
    </source>
</evidence>
<dbReference type="GO" id="GO:0015179">
    <property type="term" value="F:L-amino acid transmembrane transporter activity"/>
    <property type="evidence" value="ECO:0007669"/>
    <property type="project" value="TreeGrafter"/>
</dbReference>
<accession>A0A6G0W8X5</accession>
<dbReference type="AlphaFoldDB" id="A0A6G0W8X5"/>
<evidence type="ECO:0000256" key="5">
    <source>
        <dbReference type="SAM" id="Phobius"/>
    </source>
</evidence>